<dbReference type="FunFam" id="1.25.40.10:FF:000517">
    <property type="entry name" value="Pentatricopeptide repeat-containing protein At1g50270"/>
    <property type="match status" value="1"/>
</dbReference>
<dbReference type="Pfam" id="PF13041">
    <property type="entry name" value="PPR_2"/>
    <property type="match status" value="2"/>
</dbReference>
<reference evidence="5 6" key="1">
    <citation type="submission" date="2022-03" db="EMBL/GenBank/DDBJ databases">
        <authorList>
            <person name="Macdonald S."/>
            <person name="Ahmed S."/>
            <person name="Newling K."/>
        </authorList>
    </citation>
    <scope>NUCLEOTIDE SEQUENCE [LARGE SCALE GENOMIC DNA]</scope>
</reference>
<dbReference type="Gene3D" id="1.25.40.10">
    <property type="entry name" value="Tetratricopeptide repeat domain"/>
    <property type="match status" value="3"/>
</dbReference>
<dbReference type="FunFam" id="1.25.40.10:FF:000407">
    <property type="entry name" value="Putative pentatricopeptide repeat-containing protein"/>
    <property type="match status" value="1"/>
</dbReference>
<dbReference type="InterPro" id="IPR002885">
    <property type="entry name" value="PPR_rpt"/>
</dbReference>
<evidence type="ECO:0000256" key="2">
    <source>
        <dbReference type="ARBA" id="ARBA00022737"/>
    </source>
</evidence>
<dbReference type="AlphaFoldDB" id="A0ABC8KWC2"/>
<dbReference type="Pfam" id="PF20431">
    <property type="entry name" value="E_motif"/>
    <property type="match status" value="1"/>
</dbReference>
<feature type="domain" description="DYW" evidence="4">
    <location>
        <begin position="501"/>
        <end position="593"/>
    </location>
</feature>
<dbReference type="InterPro" id="IPR011990">
    <property type="entry name" value="TPR-like_helical_dom_sf"/>
</dbReference>
<dbReference type="PANTHER" id="PTHR47926:SF351">
    <property type="entry name" value="MITOCHONDRIAL RNAEDITING FACTOR 1"/>
    <property type="match status" value="1"/>
</dbReference>
<evidence type="ECO:0000313" key="6">
    <source>
        <dbReference type="Proteomes" id="UP001642260"/>
    </source>
</evidence>
<name>A0ABC8KWC2_ERUVS</name>
<keyword evidence="2" id="KW-0677">Repeat</keyword>
<feature type="repeat" description="PPR" evidence="3">
    <location>
        <begin position="84"/>
        <end position="118"/>
    </location>
</feature>
<sequence length="593" mass="66372">MLNHGNDSSAFFGVPCHNYHLINDVLVSSARSRSTAKGVQLHGYIVKSGLFLIPLIANNLINFYSKSQLPLDSHRAFEETHQKSLTTWSSIISCFAQNELPWKSLDFLRKMMAGNLRPDDRVLPSAAKSCAILCRSDIGRSVHCLSMKTGYESDVFVGSSLVDMYGKCGEIVCARKVFDAMPQRNVVTWSAMIYGYSQMGENEEALLMFKEALLDNLEVNDHSFSSVISVCANSTLLELGRQVQGLCIKSSFDSSSFVGSSLVSLYSKCGVLEGAYQAFHETPVKNLGIWNAMLKACAQHSHVQQVIELFKKMKRSGMKPNFITFLNVLNACSHAGLVDEGRYYFDLMKEEYRIEPTDKHYASLVDMLARAGKLQEALEVIKNMPIDPTESVWGALLTGCTLHKNTELAAFAADKVFELGPVSSGMHISLSNAYAADGRFEDAARARKLLRDRGEKKETGLSWVEERNKVHTFAAGERRHERSKEIYEKLAELGEEMEKAGYVADTSFVLRKVDGDEKNQSIRYHSERLAIAFGLITFPADRAIRVIKNLRVCGDCHNAIKFMSVCTGRVIIVRDNNRFHRFEGGKCSCNDYW</sequence>
<organism evidence="5 6">
    <name type="scientific">Eruca vesicaria subsp. sativa</name>
    <name type="common">Garden rocket</name>
    <name type="synonym">Eruca sativa</name>
    <dbReference type="NCBI Taxonomy" id="29727"/>
    <lineage>
        <taxon>Eukaryota</taxon>
        <taxon>Viridiplantae</taxon>
        <taxon>Streptophyta</taxon>
        <taxon>Embryophyta</taxon>
        <taxon>Tracheophyta</taxon>
        <taxon>Spermatophyta</taxon>
        <taxon>Magnoliopsida</taxon>
        <taxon>eudicotyledons</taxon>
        <taxon>Gunneridae</taxon>
        <taxon>Pentapetalae</taxon>
        <taxon>rosids</taxon>
        <taxon>malvids</taxon>
        <taxon>Brassicales</taxon>
        <taxon>Brassicaceae</taxon>
        <taxon>Brassiceae</taxon>
        <taxon>Eruca</taxon>
    </lineage>
</organism>
<evidence type="ECO:0000256" key="1">
    <source>
        <dbReference type="ARBA" id="ARBA00006643"/>
    </source>
</evidence>
<dbReference type="Pfam" id="PF14432">
    <property type="entry name" value="DYW_deaminase"/>
    <property type="match status" value="1"/>
</dbReference>
<dbReference type="PROSITE" id="PS51375">
    <property type="entry name" value="PPR"/>
    <property type="match status" value="3"/>
</dbReference>
<evidence type="ECO:0000259" key="4">
    <source>
        <dbReference type="Pfam" id="PF14432"/>
    </source>
</evidence>
<evidence type="ECO:0000313" key="5">
    <source>
        <dbReference type="EMBL" id="CAH8360215.1"/>
    </source>
</evidence>
<proteinExistence type="inferred from homology"/>
<comment type="caution">
    <text evidence="5">The sequence shown here is derived from an EMBL/GenBank/DDBJ whole genome shotgun (WGS) entry which is preliminary data.</text>
</comment>
<keyword evidence="6" id="KW-1185">Reference proteome</keyword>
<feature type="repeat" description="PPR" evidence="3">
    <location>
        <begin position="286"/>
        <end position="320"/>
    </location>
</feature>
<dbReference type="NCBIfam" id="TIGR00756">
    <property type="entry name" value="PPR"/>
    <property type="match status" value="3"/>
</dbReference>
<dbReference type="InterPro" id="IPR046960">
    <property type="entry name" value="PPR_At4g14850-like_plant"/>
</dbReference>
<dbReference type="Proteomes" id="UP001642260">
    <property type="component" value="Unassembled WGS sequence"/>
</dbReference>
<dbReference type="InterPro" id="IPR032867">
    <property type="entry name" value="DYW_dom"/>
</dbReference>
<dbReference type="InterPro" id="IPR046848">
    <property type="entry name" value="E_motif"/>
</dbReference>
<evidence type="ECO:0000256" key="3">
    <source>
        <dbReference type="PROSITE-ProRule" id="PRU00708"/>
    </source>
</evidence>
<accession>A0ABC8KWC2</accession>
<dbReference type="Pfam" id="PF01535">
    <property type="entry name" value="PPR"/>
    <property type="match status" value="2"/>
</dbReference>
<protein>
    <recommendedName>
        <fullName evidence="4">DYW domain-containing protein</fullName>
    </recommendedName>
</protein>
<gene>
    <name evidence="5" type="ORF">ERUC_LOCUS25971</name>
</gene>
<feature type="repeat" description="PPR" evidence="3">
    <location>
        <begin position="185"/>
        <end position="219"/>
    </location>
</feature>
<dbReference type="EMBL" id="CAKOAT010281266">
    <property type="protein sequence ID" value="CAH8360215.1"/>
    <property type="molecule type" value="Genomic_DNA"/>
</dbReference>
<dbReference type="PANTHER" id="PTHR47926">
    <property type="entry name" value="PENTATRICOPEPTIDE REPEAT-CONTAINING PROTEIN"/>
    <property type="match status" value="1"/>
</dbReference>
<comment type="similarity">
    <text evidence="1">Belongs to the PPR family. PCMP-H subfamily.</text>
</comment>